<gene>
    <name evidence="3" type="ORF">IPO85_07125</name>
</gene>
<evidence type="ECO:0000259" key="2">
    <source>
        <dbReference type="Pfam" id="PF08327"/>
    </source>
</evidence>
<dbReference type="Pfam" id="PF08327">
    <property type="entry name" value="AHSA1"/>
    <property type="match status" value="1"/>
</dbReference>
<dbReference type="CDD" id="cd07814">
    <property type="entry name" value="SRPBCC_CalC_Aha1-like"/>
    <property type="match status" value="1"/>
</dbReference>
<evidence type="ECO:0000313" key="4">
    <source>
        <dbReference type="Proteomes" id="UP000808349"/>
    </source>
</evidence>
<accession>A0A9D7S8D9</accession>
<dbReference type="Proteomes" id="UP000808349">
    <property type="component" value="Unassembled WGS sequence"/>
</dbReference>
<name>A0A9D7S8D9_9BACT</name>
<evidence type="ECO:0000313" key="3">
    <source>
        <dbReference type="EMBL" id="MBK9717269.1"/>
    </source>
</evidence>
<evidence type="ECO:0000256" key="1">
    <source>
        <dbReference type="ARBA" id="ARBA00006817"/>
    </source>
</evidence>
<comment type="similarity">
    <text evidence="1">Belongs to the AHA1 family.</text>
</comment>
<feature type="domain" description="Activator of Hsp90 ATPase homologue 1/2-like C-terminal" evidence="2">
    <location>
        <begin position="26"/>
        <end position="163"/>
    </location>
</feature>
<dbReference type="InterPro" id="IPR013538">
    <property type="entry name" value="ASHA1/2-like_C"/>
</dbReference>
<dbReference type="InterPro" id="IPR023393">
    <property type="entry name" value="START-like_dom_sf"/>
</dbReference>
<sequence>MNSHLQFDFTVNKENNTIVVKRDFAANLEMVWKAWTDPEILDLWWAPKPFQTKTKFMDFRVGGYWLYAMVSPEGAEHWCRADYKKVDVLKSFSGLDAFCDAEGNINDAFPNSLWNNSFSEHDQTTTIDIVIEYKELADLEKIIQLGFKEGFTMALANLDQYLESQLK</sequence>
<dbReference type="Gene3D" id="3.30.530.20">
    <property type="match status" value="1"/>
</dbReference>
<proteinExistence type="inferred from homology"/>
<protein>
    <submittedName>
        <fullName evidence="3">SRPBCC domain-containing protein</fullName>
    </submittedName>
</protein>
<dbReference type="EMBL" id="JADKFW010000004">
    <property type="protein sequence ID" value="MBK9717269.1"/>
    <property type="molecule type" value="Genomic_DNA"/>
</dbReference>
<dbReference type="SUPFAM" id="SSF55961">
    <property type="entry name" value="Bet v1-like"/>
    <property type="match status" value="1"/>
</dbReference>
<reference evidence="3 4" key="1">
    <citation type="submission" date="2020-10" db="EMBL/GenBank/DDBJ databases">
        <title>Connecting structure to function with the recovery of over 1000 high-quality activated sludge metagenome-assembled genomes encoding full-length rRNA genes using long-read sequencing.</title>
        <authorList>
            <person name="Singleton C.M."/>
            <person name="Petriglieri F."/>
            <person name="Kristensen J.M."/>
            <person name="Kirkegaard R.H."/>
            <person name="Michaelsen T.Y."/>
            <person name="Andersen M.H."/>
            <person name="Karst S.M."/>
            <person name="Dueholm M.S."/>
            <person name="Nielsen P.H."/>
            <person name="Albertsen M."/>
        </authorList>
    </citation>
    <scope>NUCLEOTIDE SEQUENCE [LARGE SCALE GENOMIC DNA]</scope>
    <source>
        <strain evidence="3">Ribe_18-Q3-R11-54_BAT3C.373</strain>
    </source>
</reference>
<organism evidence="3 4">
    <name type="scientific">Candidatus Defluviibacterium haderslevense</name>
    <dbReference type="NCBI Taxonomy" id="2981993"/>
    <lineage>
        <taxon>Bacteria</taxon>
        <taxon>Pseudomonadati</taxon>
        <taxon>Bacteroidota</taxon>
        <taxon>Saprospiria</taxon>
        <taxon>Saprospirales</taxon>
        <taxon>Saprospiraceae</taxon>
        <taxon>Candidatus Defluviibacterium</taxon>
    </lineage>
</organism>
<dbReference type="AlphaFoldDB" id="A0A9D7S8D9"/>
<comment type="caution">
    <text evidence="3">The sequence shown here is derived from an EMBL/GenBank/DDBJ whole genome shotgun (WGS) entry which is preliminary data.</text>
</comment>